<proteinExistence type="inferred from homology"/>
<comment type="catalytic activity">
    <reaction evidence="2 10">
        <text>3-(2,3-dihydroxyphenyl)propanoate + O2 = (2Z,4E)-2-hydroxy-6-oxonona-2,4-dienedioate + H(+)</text>
        <dbReference type="Rhea" id="RHEA:23840"/>
        <dbReference type="ChEBI" id="CHEBI:15378"/>
        <dbReference type="ChEBI" id="CHEBI:15379"/>
        <dbReference type="ChEBI" id="CHEBI:46951"/>
        <dbReference type="ChEBI" id="CHEBI:66887"/>
        <dbReference type="EC" id="1.13.11.16"/>
    </reaction>
</comment>
<dbReference type="GO" id="GO:0019380">
    <property type="term" value="P:3-phenylpropionate catabolic process"/>
    <property type="evidence" value="ECO:0007669"/>
    <property type="project" value="UniProtKB-UniRule"/>
</dbReference>
<accession>A0A502DHU1</accession>
<dbReference type="Pfam" id="PF02900">
    <property type="entry name" value="LigB"/>
    <property type="match status" value="1"/>
</dbReference>
<dbReference type="Gene3D" id="3.40.830.10">
    <property type="entry name" value="LigB-like"/>
    <property type="match status" value="1"/>
</dbReference>
<comment type="cofactor">
    <cofactor evidence="10">
        <name>Fe(2+)</name>
        <dbReference type="ChEBI" id="CHEBI:29033"/>
    </cofactor>
</comment>
<evidence type="ECO:0000256" key="3">
    <source>
        <dbReference type="ARBA" id="ARBA00005207"/>
    </source>
</evidence>
<dbReference type="AlphaFoldDB" id="A0A502DHU1"/>
<dbReference type="GO" id="GO:0008198">
    <property type="term" value="F:ferrous iron binding"/>
    <property type="evidence" value="ECO:0007669"/>
    <property type="project" value="InterPro"/>
</dbReference>
<dbReference type="EMBL" id="RCZI01000008">
    <property type="protein sequence ID" value="TPG23681.1"/>
    <property type="molecule type" value="Genomic_DNA"/>
</dbReference>
<evidence type="ECO:0000256" key="1">
    <source>
        <dbReference type="ARBA" id="ARBA00001748"/>
    </source>
</evidence>
<dbReference type="OrthoDB" id="8673673at2"/>
<evidence type="ECO:0000256" key="9">
    <source>
        <dbReference type="ARBA" id="ARBA00023004"/>
    </source>
</evidence>
<organism evidence="12 13">
    <name type="scientific">Variovorax guangxiensis</name>
    <dbReference type="NCBI Taxonomy" id="1775474"/>
    <lineage>
        <taxon>Bacteria</taxon>
        <taxon>Pseudomonadati</taxon>
        <taxon>Pseudomonadota</taxon>
        <taxon>Betaproteobacteria</taxon>
        <taxon>Burkholderiales</taxon>
        <taxon>Comamonadaceae</taxon>
        <taxon>Variovorax</taxon>
    </lineage>
</organism>
<comment type="pathway">
    <text evidence="3 10">Aromatic compound metabolism; 3-phenylpropanoate degradation.</text>
</comment>
<evidence type="ECO:0000259" key="11">
    <source>
        <dbReference type="Pfam" id="PF02900"/>
    </source>
</evidence>
<keyword evidence="7 10" id="KW-0223">Dioxygenase</keyword>
<evidence type="ECO:0000313" key="13">
    <source>
        <dbReference type="Proteomes" id="UP000319212"/>
    </source>
</evidence>
<name>A0A502DHU1_9BURK</name>
<keyword evidence="9 10" id="KW-0408">Iron</keyword>
<comment type="caution">
    <text evidence="12">The sequence shown here is derived from an EMBL/GenBank/DDBJ whole genome shotgun (WGS) entry which is preliminary data.</text>
</comment>
<comment type="similarity">
    <text evidence="4 10">Belongs to the LigB/MhpB extradiol dioxygenase family.</text>
</comment>
<evidence type="ECO:0000256" key="5">
    <source>
        <dbReference type="ARBA" id="ARBA00011881"/>
    </source>
</evidence>
<dbReference type="UniPathway" id="UPA00714"/>
<dbReference type="HAMAP" id="MF_01653">
    <property type="entry name" value="MhpB"/>
    <property type="match status" value="1"/>
</dbReference>
<evidence type="ECO:0000256" key="4">
    <source>
        <dbReference type="ARBA" id="ARBA00007030"/>
    </source>
</evidence>
<keyword evidence="8 10" id="KW-0560">Oxidoreductase</keyword>
<feature type="domain" description="Extradiol ring-cleavage dioxygenase class III enzyme subunit B" evidence="11">
    <location>
        <begin position="13"/>
        <end position="311"/>
    </location>
</feature>
<dbReference type="InterPro" id="IPR023789">
    <property type="entry name" value="DHPP/DHXA_dioxygenase"/>
</dbReference>
<evidence type="ECO:0000256" key="6">
    <source>
        <dbReference type="ARBA" id="ARBA00022797"/>
    </source>
</evidence>
<comment type="function">
    <text evidence="10">Catalyzes the non-heme iron(II)-dependent oxidative cleavage of 2,3-dihydroxyphenylpropionic acid and 2,3-dihydroxicinnamic acid into 2-hydroxy-6-ketononadienedioate and 2-hydroxy-6-ketononatrienedioate, respectively.</text>
</comment>
<dbReference type="EC" id="1.13.11.16" evidence="10"/>
<feature type="active site" description="Proton donor" evidence="10">
    <location>
        <position position="122"/>
    </location>
</feature>
<evidence type="ECO:0000256" key="7">
    <source>
        <dbReference type="ARBA" id="ARBA00022964"/>
    </source>
</evidence>
<dbReference type="RefSeq" id="WP_140844978.1">
    <property type="nucleotide sequence ID" value="NZ_RCZI01000008.1"/>
</dbReference>
<sequence>MESKAPASELRVACLSHTPLRGMLDPHSSVVDEIDQVLERVRQRIASFDPELVILFAPDHFNGFFYDLMPPFCIGTQAQAIGDFGSPAGAIDVPAELAAQCADFVMKQGIDMAVSHRMRVDHGFANPLHDLFGGMTKVPTVPVFVNSVAPPMPPIPRVRALGRAIGMFAAGLGKRVLIVGSGGLSHEPPVPQFAGATPEVAERLINGRNPSAQATQARRARLMDAAHRLAAQDEQVKPLNPRWDREFLELIRERRWAEFDAQHDEIISREAGNSAHEVRTWLAAMSAVEAIEQLEVSIDYYRPVPEWIAGFAVAWAEPAPMPNAPALA</sequence>
<dbReference type="CDD" id="cd07365">
    <property type="entry name" value="MhpB_like"/>
    <property type="match status" value="1"/>
</dbReference>
<dbReference type="NCBIfam" id="NF009910">
    <property type="entry name" value="PRK13370.1-4"/>
    <property type="match status" value="1"/>
</dbReference>
<protein>
    <recommendedName>
        <fullName evidence="10">2,3-dihydroxyphenylpropionate/2,3-dihydroxicinnamic acid 1,2-dioxygenase</fullName>
        <ecNumber evidence="10">1.13.11.16</ecNumber>
    </recommendedName>
    <alternativeName>
        <fullName evidence="10">3-carboxyethylcatechol 2,3-dioxygenase</fullName>
    </alternativeName>
</protein>
<dbReference type="InterPro" id="IPR004183">
    <property type="entry name" value="Xdiol_dOase_suB"/>
</dbReference>
<evidence type="ECO:0000313" key="12">
    <source>
        <dbReference type="EMBL" id="TPG23681.1"/>
    </source>
</evidence>
<evidence type="ECO:0000256" key="2">
    <source>
        <dbReference type="ARBA" id="ARBA00001843"/>
    </source>
</evidence>
<comment type="catalytic activity">
    <reaction evidence="1 10">
        <text>(2E)-3-(2,3-dihydroxyphenyl)prop-2-enoate + O2 = (2Z,4E,7E)-2-hydroxy-6-oxonona-2,4,7-trienedioate + H(+)</text>
        <dbReference type="Rhea" id="RHEA:25054"/>
        <dbReference type="ChEBI" id="CHEBI:15378"/>
        <dbReference type="ChEBI" id="CHEBI:15379"/>
        <dbReference type="ChEBI" id="CHEBI:58642"/>
        <dbReference type="ChEBI" id="CHEBI:66888"/>
        <dbReference type="EC" id="1.13.11.16"/>
    </reaction>
</comment>
<evidence type="ECO:0000256" key="10">
    <source>
        <dbReference type="HAMAP-Rule" id="MF_01653"/>
    </source>
</evidence>
<dbReference type="SUPFAM" id="SSF53213">
    <property type="entry name" value="LigB-like"/>
    <property type="match status" value="1"/>
</dbReference>
<comment type="subunit">
    <text evidence="5 10">Homotetramer.</text>
</comment>
<dbReference type="GO" id="GO:0047070">
    <property type="term" value="F:3-carboxyethylcatechol 2,3-dioxygenase activity"/>
    <property type="evidence" value="ECO:0007669"/>
    <property type="project" value="UniProtKB-UniRule"/>
</dbReference>
<dbReference type="Proteomes" id="UP000319212">
    <property type="component" value="Unassembled WGS sequence"/>
</dbReference>
<gene>
    <name evidence="10" type="primary">mhpB</name>
    <name evidence="12" type="ORF">EAH82_20025</name>
</gene>
<reference evidence="12 13" key="1">
    <citation type="journal article" date="2019" name="Environ. Microbiol.">
        <title>Species interactions and distinct microbial communities in high Arctic permafrost affected cryosols are associated with the CH4 and CO2 gas fluxes.</title>
        <authorList>
            <person name="Altshuler I."/>
            <person name="Hamel J."/>
            <person name="Turney S."/>
            <person name="Magnuson E."/>
            <person name="Levesque R."/>
            <person name="Greer C."/>
            <person name="Whyte L.G."/>
        </authorList>
    </citation>
    <scope>NUCLEOTIDE SEQUENCE [LARGE SCALE GENOMIC DNA]</scope>
    <source>
        <strain evidence="12 13">S06.C</strain>
    </source>
</reference>
<evidence type="ECO:0000256" key="8">
    <source>
        <dbReference type="ARBA" id="ARBA00023002"/>
    </source>
</evidence>
<keyword evidence="6 10" id="KW-0058">Aromatic hydrocarbons catabolism</keyword>
<feature type="active site" description="Proton acceptor" evidence="10">
    <location>
        <position position="186"/>
    </location>
</feature>